<dbReference type="PRINTS" id="PR00245">
    <property type="entry name" value="OLFACTORYR"/>
</dbReference>
<dbReference type="GO" id="GO:0005886">
    <property type="term" value="C:plasma membrane"/>
    <property type="evidence" value="ECO:0007669"/>
    <property type="project" value="UniProtKB-SubCell"/>
</dbReference>
<evidence type="ECO:0000256" key="1">
    <source>
        <dbReference type="ARBA" id="ARBA00004651"/>
    </source>
</evidence>
<sequence length="315" mass="34652">MDASNLTTVTEFVLIGFSDLPEVRYPLFVVFAAIYQVTLVGNGAILLAIGTEKKLQTPMYYFLANLSILDIFCPSSTVPKMLENLLTKKESISFVGCAFQLFFLVALLGTEVFLLSVMAYDRYVAICFPLRYTLIMTKGRCAKLTAGTWAAGFLNSLLHTVFTFHLSFCESNKVNQYYCDIPPVVALSCSSTYVAETLSLVIGGVSGSSTFLITGISYIYIISTILKIKSAEGKRKAFSTCASHLLVVSLFYGTMLLNYVRPSSSHNSPARDRLISMMNGVITPMLNPIIYSLRNAEVKGALRNVLCPKTCLQRG</sequence>
<dbReference type="AlphaFoldDB" id="A0A8B7B9S7"/>
<keyword evidence="8 12" id="KW-0472">Membrane</keyword>
<evidence type="ECO:0000256" key="5">
    <source>
        <dbReference type="ARBA" id="ARBA00022725"/>
    </source>
</evidence>
<proteinExistence type="inferred from homology"/>
<dbReference type="RefSeq" id="XP_007956930.1">
    <property type="nucleotide sequence ID" value="XM_007958739.1"/>
</dbReference>
<dbReference type="InterPro" id="IPR000276">
    <property type="entry name" value="GPCR_Rhodpsn"/>
</dbReference>
<dbReference type="PROSITE" id="PS50262">
    <property type="entry name" value="G_PROTEIN_RECEP_F1_2"/>
    <property type="match status" value="1"/>
</dbReference>
<feature type="transmembrane region" description="Helical" evidence="12">
    <location>
        <begin position="27"/>
        <end position="48"/>
    </location>
</feature>
<dbReference type="InterPro" id="IPR050516">
    <property type="entry name" value="Olfactory_GPCR"/>
</dbReference>
<dbReference type="PANTHER" id="PTHR26452">
    <property type="entry name" value="OLFACTORY RECEPTOR"/>
    <property type="match status" value="1"/>
</dbReference>
<dbReference type="GO" id="GO:0004984">
    <property type="term" value="F:olfactory receptor activity"/>
    <property type="evidence" value="ECO:0007669"/>
    <property type="project" value="InterPro"/>
</dbReference>
<keyword evidence="2 12" id="KW-1003">Cell membrane</keyword>
<evidence type="ECO:0000256" key="8">
    <source>
        <dbReference type="ARBA" id="ARBA00023136"/>
    </source>
</evidence>
<dbReference type="Proteomes" id="UP000694850">
    <property type="component" value="Unplaced"/>
</dbReference>
<dbReference type="FunFam" id="1.20.1070.10:FF:000001">
    <property type="entry name" value="Olfactory receptor"/>
    <property type="match status" value="1"/>
</dbReference>
<protein>
    <recommendedName>
        <fullName evidence="12">Olfactory receptor</fullName>
    </recommendedName>
</protein>
<dbReference type="CDD" id="cd13954">
    <property type="entry name" value="7tmA_OR"/>
    <property type="match status" value="1"/>
</dbReference>
<organism evidence="14 15">
    <name type="scientific">Orycteropus afer afer</name>
    <dbReference type="NCBI Taxonomy" id="1230840"/>
    <lineage>
        <taxon>Eukaryota</taxon>
        <taxon>Metazoa</taxon>
        <taxon>Chordata</taxon>
        <taxon>Craniata</taxon>
        <taxon>Vertebrata</taxon>
        <taxon>Euteleostomi</taxon>
        <taxon>Mammalia</taxon>
        <taxon>Eutheria</taxon>
        <taxon>Afrotheria</taxon>
        <taxon>Tubulidentata</taxon>
        <taxon>Orycteropodidae</taxon>
        <taxon>Orycteropus</taxon>
    </lineage>
</organism>
<feature type="transmembrane region" description="Helical" evidence="12">
    <location>
        <begin position="200"/>
        <end position="225"/>
    </location>
</feature>
<dbReference type="InterPro" id="IPR000725">
    <property type="entry name" value="Olfact_rcpt"/>
</dbReference>
<evidence type="ECO:0000256" key="7">
    <source>
        <dbReference type="ARBA" id="ARBA00023040"/>
    </source>
</evidence>
<evidence type="ECO:0000256" key="11">
    <source>
        <dbReference type="RuleBase" id="RU000688"/>
    </source>
</evidence>
<comment type="subcellular location">
    <subcellularLocation>
        <location evidence="1 12">Cell membrane</location>
        <topology evidence="1 12">Multi-pass membrane protein</topology>
    </subcellularLocation>
</comment>
<evidence type="ECO:0000256" key="4">
    <source>
        <dbReference type="ARBA" id="ARBA00022692"/>
    </source>
</evidence>
<evidence type="ECO:0000313" key="14">
    <source>
        <dbReference type="Proteomes" id="UP000694850"/>
    </source>
</evidence>
<feature type="transmembrane region" description="Helical" evidence="12">
    <location>
        <begin position="141"/>
        <end position="162"/>
    </location>
</feature>
<dbReference type="InterPro" id="IPR017452">
    <property type="entry name" value="GPCR_Rhodpsn_7TM"/>
</dbReference>
<keyword evidence="7 11" id="KW-0297">G-protein coupled receptor</keyword>
<keyword evidence="9 11" id="KW-0675">Receptor</keyword>
<evidence type="ECO:0000259" key="13">
    <source>
        <dbReference type="PROSITE" id="PS50262"/>
    </source>
</evidence>
<evidence type="ECO:0000256" key="12">
    <source>
        <dbReference type="RuleBase" id="RU363047"/>
    </source>
</evidence>
<evidence type="ECO:0000256" key="3">
    <source>
        <dbReference type="ARBA" id="ARBA00022606"/>
    </source>
</evidence>
<gene>
    <name evidence="15" type="primary">LOC103212803</name>
</gene>
<keyword evidence="3 12" id="KW-0716">Sensory transduction</keyword>
<keyword evidence="4 11" id="KW-0812">Transmembrane</keyword>
<dbReference type="PRINTS" id="PR00237">
    <property type="entry name" value="GPCRRHODOPSN"/>
</dbReference>
<feature type="transmembrane region" description="Helical" evidence="12">
    <location>
        <begin position="98"/>
        <end position="120"/>
    </location>
</feature>
<evidence type="ECO:0000256" key="6">
    <source>
        <dbReference type="ARBA" id="ARBA00022989"/>
    </source>
</evidence>
<dbReference type="OrthoDB" id="5964498at2759"/>
<name>A0A8B7B9S7_ORYAF</name>
<feature type="transmembrane region" description="Helical" evidence="12">
    <location>
        <begin position="237"/>
        <end position="254"/>
    </location>
</feature>
<evidence type="ECO:0000256" key="2">
    <source>
        <dbReference type="ARBA" id="ARBA00022475"/>
    </source>
</evidence>
<evidence type="ECO:0000313" key="15">
    <source>
        <dbReference type="RefSeq" id="XP_007956930.1"/>
    </source>
</evidence>
<reference evidence="15" key="1">
    <citation type="submission" date="2025-08" db="UniProtKB">
        <authorList>
            <consortium name="RefSeq"/>
        </authorList>
    </citation>
    <scope>IDENTIFICATION</scope>
</reference>
<dbReference type="SMART" id="SM01381">
    <property type="entry name" value="7TM_GPCR_Srsx"/>
    <property type="match status" value="1"/>
</dbReference>
<comment type="similarity">
    <text evidence="11">Belongs to the G-protein coupled receptor 1 family.</text>
</comment>
<accession>A0A8B7B9S7</accession>
<dbReference type="SUPFAM" id="SSF81321">
    <property type="entry name" value="Family A G protein-coupled receptor-like"/>
    <property type="match status" value="1"/>
</dbReference>
<evidence type="ECO:0000256" key="10">
    <source>
        <dbReference type="ARBA" id="ARBA00023224"/>
    </source>
</evidence>
<feature type="transmembrane region" description="Helical" evidence="12">
    <location>
        <begin position="60"/>
        <end position="78"/>
    </location>
</feature>
<keyword evidence="14" id="KW-1185">Reference proteome</keyword>
<dbReference type="GO" id="GO:0004930">
    <property type="term" value="F:G protein-coupled receptor activity"/>
    <property type="evidence" value="ECO:0007669"/>
    <property type="project" value="UniProtKB-KW"/>
</dbReference>
<keyword evidence="5 12" id="KW-0552">Olfaction</keyword>
<feature type="transmembrane region" description="Helical" evidence="12">
    <location>
        <begin position="274"/>
        <end position="293"/>
    </location>
</feature>
<evidence type="ECO:0000256" key="9">
    <source>
        <dbReference type="ARBA" id="ARBA00023170"/>
    </source>
</evidence>
<feature type="domain" description="G-protein coupled receptors family 1 profile" evidence="13">
    <location>
        <begin position="41"/>
        <end position="291"/>
    </location>
</feature>
<keyword evidence="10 11" id="KW-0807">Transducer</keyword>
<dbReference type="GeneID" id="103212803"/>
<dbReference type="Gene3D" id="1.20.1070.10">
    <property type="entry name" value="Rhodopsin 7-helix transmembrane proteins"/>
    <property type="match status" value="1"/>
</dbReference>
<dbReference type="Pfam" id="PF13853">
    <property type="entry name" value="7tm_4"/>
    <property type="match status" value="1"/>
</dbReference>
<keyword evidence="6 12" id="KW-1133">Transmembrane helix</keyword>
<dbReference type="PROSITE" id="PS00237">
    <property type="entry name" value="G_PROTEIN_RECEP_F1_1"/>
    <property type="match status" value="1"/>
</dbReference>